<protein>
    <submittedName>
        <fullName evidence="3">Uncharacterized protein</fullName>
    </submittedName>
</protein>
<evidence type="ECO:0000256" key="2">
    <source>
        <dbReference type="SAM" id="Phobius"/>
    </source>
</evidence>
<keyword evidence="2" id="KW-0812">Transmembrane</keyword>
<sequence length="91" mass="10224">MKTLKAVQYTKMQIIIWLVAFCFISGFPVAHLLGESWVKNPVMTYGVTLLPSWPDELAVGELGKVPYAGNPDGFSTQPLRGKRRMSRAKRK</sequence>
<keyword evidence="2" id="KW-1133">Transmembrane helix</keyword>
<name>A0AA49JK20_9BACT</name>
<accession>A0AA49JK20</accession>
<keyword evidence="2" id="KW-0472">Membrane</keyword>
<evidence type="ECO:0000256" key="1">
    <source>
        <dbReference type="SAM" id="MobiDB-lite"/>
    </source>
</evidence>
<feature type="region of interest" description="Disordered" evidence="1">
    <location>
        <begin position="64"/>
        <end position="91"/>
    </location>
</feature>
<reference evidence="3" key="2">
    <citation type="journal article" date="2024" name="Antonie Van Leeuwenhoek">
        <title>Roseihalotalea indica gen. nov., sp. nov., a halophilic Bacteroidetes from mesopelagic Southwest Indian Ocean with higher carbohydrate metabolic potential.</title>
        <authorList>
            <person name="Chen B."/>
            <person name="Zhang M."/>
            <person name="Lin D."/>
            <person name="Ye J."/>
            <person name="Tang K."/>
        </authorList>
    </citation>
    <scope>NUCLEOTIDE SEQUENCE</scope>
    <source>
        <strain evidence="3">TK19036</strain>
    </source>
</reference>
<dbReference type="AlphaFoldDB" id="A0AA49JK20"/>
<feature type="transmembrane region" description="Helical" evidence="2">
    <location>
        <begin position="12"/>
        <end position="33"/>
    </location>
</feature>
<gene>
    <name evidence="3" type="ORF">K4G66_15470</name>
</gene>
<proteinExistence type="predicted"/>
<evidence type="ECO:0000313" key="3">
    <source>
        <dbReference type="EMBL" id="WKN40093.1"/>
    </source>
</evidence>
<feature type="compositionally biased region" description="Basic residues" evidence="1">
    <location>
        <begin position="80"/>
        <end position="91"/>
    </location>
</feature>
<organism evidence="3">
    <name type="scientific">Roseihalotalea indica</name>
    <dbReference type="NCBI Taxonomy" id="2867963"/>
    <lineage>
        <taxon>Bacteria</taxon>
        <taxon>Pseudomonadati</taxon>
        <taxon>Bacteroidota</taxon>
        <taxon>Cytophagia</taxon>
        <taxon>Cytophagales</taxon>
        <taxon>Catalimonadaceae</taxon>
        <taxon>Roseihalotalea</taxon>
    </lineage>
</organism>
<dbReference type="EMBL" id="CP120682">
    <property type="protein sequence ID" value="WKN40093.1"/>
    <property type="molecule type" value="Genomic_DNA"/>
</dbReference>
<reference evidence="3" key="1">
    <citation type="journal article" date="2023" name="Comput. Struct. Biotechnol. J.">
        <title>Discovery of a novel marine Bacteroidetes with a rich repertoire of carbohydrate-active enzymes.</title>
        <authorList>
            <person name="Chen B."/>
            <person name="Liu G."/>
            <person name="Chen Q."/>
            <person name="Wang H."/>
            <person name="Liu L."/>
            <person name="Tang K."/>
        </authorList>
    </citation>
    <scope>NUCLEOTIDE SEQUENCE</scope>
    <source>
        <strain evidence="3">TK19036</strain>
    </source>
</reference>